<dbReference type="SUPFAM" id="SSF56112">
    <property type="entry name" value="Protein kinase-like (PK-like)"/>
    <property type="match status" value="1"/>
</dbReference>
<proteinExistence type="predicted"/>
<evidence type="ECO:0000313" key="6">
    <source>
        <dbReference type="Proteomes" id="UP000619260"/>
    </source>
</evidence>
<dbReference type="SMART" id="SM00065">
    <property type="entry name" value="GAF"/>
    <property type="match status" value="2"/>
</dbReference>
<dbReference type="InterPro" id="IPR003018">
    <property type="entry name" value="GAF"/>
</dbReference>
<dbReference type="InterPro" id="IPR027417">
    <property type="entry name" value="P-loop_NTPase"/>
</dbReference>
<dbReference type="SMART" id="SM00267">
    <property type="entry name" value="GGDEF"/>
    <property type="match status" value="1"/>
</dbReference>
<dbReference type="InterPro" id="IPR041664">
    <property type="entry name" value="AAA_16"/>
</dbReference>
<dbReference type="CDD" id="cd01949">
    <property type="entry name" value="GGDEF"/>
    <property type="match status" value="1"/>
</dbReference>
<feature type="domain" description="GGDEF" evidence="4">
    <location>
        <begin position="1598"/>
        <end position="1730"/>
    </location>
</feature>
<dbReference type="PANTHER" id="PTHR45138:SF9">
    <property type="entry name" value="DIGUANYLATE CYCLASE DGCM-RELATED"/>
    <property type="match status" value="1"/>
</dbReference>
<organism evidence="5 6">
    <name type="scientific">Virgisporangium aliadipatigenens</name>
    <dbReference type="NCBI Taxonomy" id="741659"/>
    <lineage>
        <taxon>Bacteria</taxon>
        <taxon>Bacillati</taxon>
        <taxon>Actinomycetota</taxon>
        <taxon>Actinomycetes</taxon>
        <taxon>Micromonosporales</taxon>
        <taxon>Micromonosporaceae</taxon>
        <taxon>Virgisporangium</taxon>
    </lineage>
</organism>
<keyword evidence="6" id="KW-1185">Reference proteome</keyword>
<dbReference type="InterPro" id="IPR008271">
    <property type="entry name" value="Ser/Thr_kinase_AS"/>
</dbReference>
<dbReference type="Gene3D" id="1.10.510.10">
    <property type="entry name" value="Transferase(Phosphotransferase) domain 1"/>
    <property type="match status" value="1"/>
</dbReference>
<evidence type="ECO:0008006" key="7">
    <source>
        <dbReference type="Google" id="ProtNLM"/>
    </source>
</evidence>
<comment type="caution">
    <text evidence="5">The sequence shown here is derived from an EMBL/GenBank/DDBJ whole genome shotgun (WGS) entry which is preliminary data.</text>
</comment>
<dbReference type="GO" id="GO:1902201">
    <property type="term" value="P:negative regulation of bacterial-type flagellum-dependent cell motility"/>
    <property type="evidence" value="ECO:0007669"/>
    <property type="project" value="TreeGrafter"/>
</dbReference>
<dbReference type="GO" id="GO:0005886">
    <property type="term" value="C:plasma membrane"/>
    <property type="evidence" value="ECO:0007669"/>
    <property type="project" value="TreeGrafter"/>
</dbReference>
<feature type="domain" description="Protein kinase" evidence="3">
    <location>
        <begin position="23"/>
        <end position="289"/>
    </location>
</feature>
<gene>
    <name evidence="5" type="ORF">Val02_14190</name>
</gene>
<comment type="subcellular location">
    <subcellularLocation>
        <location evidence="1">Membrane</location>
        <topology evidence="1">Single-pass membrane protein</topology>
    </subcellularLocation>
</comment>
<evidence type="ECO:0000259" key="4">
    <source>
        <dbReference type="PROSITE" id="PS50887"/>
    </source>
</evidence>
<dbReference type="PROSITE" id="PS50887">
    <property type="entry name" value="GGDEF"/>
    <property type="match status" value="1"/>
</dbReference>
<dbReference type="InterPro" id="IPR000160">
    <property type="entry name" value="GGDEF_dom"/>
</dbReference>
<dbReference type="InterPro" id="IPR029787">
    <property type="entry name" value="Nucleotide_cyclase"/>
</dbReference>
<dbReference type="PANTHER" id="PTHR45138">
    <property type="entry name" value="REGULATORY COMPONENTS OF SENSORY TRANSDUCTION SYSTEM"/>
    <property type="match status" value="1"/>
</dbReference>
<sequence>MSTPPAAIDAGSADPTRPTVPGLELLGELGRGARTVVYRARYRDGVYAVKFLARVGDEADAVAFRREAALLACLDHPGVARVHEVGTSSGRPYLVMDLVEGTPLTAVLAAGPTTVENVLRLGIELADALAAAHRRELVHRDVKPDNIMITPDGASRLLDFGLAARAEGSGAPANETDVAVGTFTYSAPEQTGMRGRRVDGRADLYALGVVLFECLTGEPPFRCEDVGELIRMHLSAPVPDVRALRPDTPEALADIVARLLAKDPDDRYRGAAGLAADLRRVADGALETFPLDRTGANTAGDLVGRDRDVDRIVTRWHRAAGGNGGAVLVRGAAGAGTTSVVRAAADAVRAAGGITLRGSCPAETGVLFAPLRAAVDTHLADVERLPDDARAAATAHLRDLVLATGGMAAAVSPALAAITEAGPLAAGAQQGQVAEAVAELFVGLAQNTDGALLHIDGAHRMDEATRAVLRHLGPLLPDSSLLVALSTRDADADERPFTVELGAAVDLDIVLHPLDTDAVAAMIRERLGAATVPDRLVEKLAARSGGNPMAVAEYLRAVVDGGLLRPSWGRWLLDDAGMDSLALPGDVLDLLLHRVRHLDADERRLLRVAAVVGARFSVAELAAVAGVAPAEVHAVLTTLAGSVVEHAGDGYAFLHDDLRGPLLAELPEAELRALHQALAEYIEGTGSGDPRDRFRLARHFLAGLPDRDPDRTFAAVAAAGSLALAHQAPEQAVELLEAALAVAERTGRQPGPAVLTDLGVAALRSGSLEPADAYLSRALDSERDPVRRAALYARKAEVCFGRYDGDAGIERVFLGFHELGAPIPRGAFRMVASTVLRFVAGVLVGLLPVRLRAATGPRRERYRVMCELLRIGVGCGAATLRVSLVLAFELRAYLPAARLGPGPDWALVRADVAFIQAMVGMRRHARRIMRGSMNLALGIGDPALAAKLHFINGMMRSLMPNPGGGEDAWLAHAVDAHGRWMDPTDRTNAYTVLAHLALVRGDTSRMAEWLRRGNGPSTGQQGDEEPLPGSPLRTMETQYAAITGQAAAAAEGLARVREHALAHPANRVARISLALAEVQAVVEAGELDRLDDVADESLRVFRRMKQTPRTALPYLRVFWVHLAFGRLAQAVQATGPERETRLADAARAVKELGHAADTPTLRAYHTVCRAALLQLRGEHRRALATVSALRDETAELDLSLVSFEGCVVRARAWRELNSPGPAQREAVAAATIAAANGWLPRLRRMRTEFGVDLAKSGTTGAGHTSIGGNGVHQRRLEALHQFGLAAATVLEPRELAGIALAEMVRIFAAQRAFLFLVEPETDRLAPYLGRDADGSELVELSGYGSTLVDRVRETGETLVVTGSDEGEALGSQSAVVHGLRSIMVAPLQSQGRIQGVVYLDSRAAQGIFTTDDVDILAAITHQVALSLETARAAQLEVMVRTAQRERDLAETLRRSFAALSRSLEPAEVTRQLTGTLCEVLRLDRAVFLEEAAVRIPDGQPPPELGPSTRSWLSLAVEVRGQSRGTVLAGCDATRTFTDAELDIAAAVVDQGAVALENALLFRQVADLAVRDTLTGLPNRRHFFELAGQQVSAAQRYDRPASAVMIDIDHFKSINDTHGHAVGDEVIREVAHRLAGALRASDLICRYGGEEFAVLLPETAGDAALASAHRLHGAVTATPVLTAVGPLPVTVSVGLAGPERPFGGLAVLLKLADEALYDAKRAGRNRVRMTA</sequence>
<feature type="region of interest" description="Disordered" evidence="2">
    <location>
        <begin position="1009"/>
        <end position="1030"/>
    </location>
</feature>
<dbReference type="Pfam" id="PF00990">
    <property type="entry name" value="GGDEF"/>
    <property type="match status" value="1"/>
</dbReference>
<dbReference type="Pfam" id="PF00069">
    <property type="entry name" value="Pkinase"/>
    <property type="match status" value="1"/>
</dbReference>
<dbReference type="PROSITE" id="PS00108">
    <property type="entry name" value="PROTEIN_KINASE_ST"/>
    <property type="match status" value="1"/>
</dbReference>
<dbReference type="SMART" id="SM00220">
    <property type="entry name" value="S_TKc"/>
    <property type="match status" value="1"/>
</dbReference>
<dbReference type="SUPFAM" id="SSF55781">
    <property type="entry name" value="GAF domain-like"/>
    <property type="match status" value="2"/>
</dbReference>
<dbReference type="PROSITE" id="PS50011">
    <property type="entry name" value="PROTEIN_KINASE_DOM"/>
    <property type="match status" value="1"/>
</dbReference>
<dbReference type="InterPro" id="IPR043128">
    <property type="entry name" value="Rev_trsase/Diguanyl_cyclase"/>
</dbReference>
<dbReference type="Gene3D" id="3.30.450.40">
    <property type="match status" value="2"/>
</dbReference>
<protein>
    <recommendedName>
        <fullName evidence="7">Non-specific serine/threonine protein kinase</fullName>
    </recommendedName>
</protein>
<evidence type="ECO:0000256" key="2">
    <source>
        <dbReference type="SAM" id="MobiDB-lite"/>
    </source>
</evidence>
<dbReference type="Gene3D" id="3.30.70.270">
    <property type="match status" value="1"/>
</dbReference>
<dbReference type="FunFam" id="3.30.70.270:FF:000001">
    <property type="entry name" value="Diguanylate cyclase domain protein"/>
    <property type="match status" value="1"/>
</dbReference>
<evidence type="ECO:0000313" key="5">
    <source>
        <dbReference type="EMBL" id="GIJ44533.1"/>
    </source>
</evidence>
<dbReference type="GO" id="GO:0043709">
    <property type="term" value="P:cell adhesion involved in single-species biofilm formation"/>
    <property type="evidence" value="ECO:0007669"/>
    <property type="project" value="TreeGrafter"/>
</dbReference>
<dbReference type="GO" id="GO:0052621">
    <property type="term" value="F:diguanylate cyclase activity"/>
    <property type="evidence" value="ECO:0007669"/>
    <property type="project" value="TreeGrafter"/>
</dbReference>
<dbReference type="InterPro" id="IPR029016">
    <property type="entry name" value="GAF-like_dom_sf"/>
</dbReference>
<dbReference type="NCBIfam" id="TIGR00254">
    <property type="entry name" value="GGDEF"/>
    <property type="match status" value="1"/>
</dbReference>
<dbReference type="GO" id="GO:0005524">
    <property type="term" value="F:ATP binding"/>
    <property type="evidence" value="ECO:0007669"/>
    <property type="project" value="InterPro"/>
</dbReference>
<dbReference type="RefSeq" id="WP_203898105.1">
    <property type="nucleotide sequence ID" value="NZ_BOPF01000004.1"/>
</dbReference>
<dbReference type="InterPro" id="IPR000719">
    <property type="entry name" value="Prot_kinase_dom"/>
</dbReference>
<evidence type="ECO:0000256" key="1">
    <source>
        <dbReference type="ARBA" id="ARBA00004167"/>
    </source>
</evidence>
<dbReference type="Pfam" id="PF13492">
    <property type="entry name" value="GAF_3"/>
    <property type="match status" value="1"/>
</dbReference>
<dbReference type="SUPFAM" id="SSF52540">
    <property type="entry name" value="P-loop containing nucleoside triphosphate hydrolases"/>
    <property type="match status" value="1"/>
</dbReference>
<dbReference type="Pfam" id="PF13191">
    <property type="entry name" value="AAA_16"/>
    <property type="match status" value="1"/>
</dbReference>
<evidence type="ECO:0000259" key="3">
    <source>
        <dbReference type="PROSITE" id="PS50011"/>
    </source>
</evidence>
<dbReference type="Gene3D" id="3.30.200.20">
    <property type="entry name" value="Phosphorylase Kinase, domain 1"/>
    <property type="match status" value="1"/>
</dbReference>
<dbReference type="CDD" id="cd14014">
    <property type="entry name" value="STKc_PknB_like"/>
    <property type="match status" value="1"/>
</dbReference>
<accession>A0A8J4DPD7</accession>
<reference evidence="5" key="1">
    <citation type="submission" date="2021-01" db="EMBL/GenBank/DDBJ databases">
        <title>Whole genome shotgun sequence of Virgisporangium aliadipatigenens NBRC 105644.</title>
        <authorList>
            <person name="Komaki H."/>
            <person name="Tamura T."/>
        </authorList>
    </citation>
    <scope>NUCLEOTIDE SEQUENCE</scope>
    <source>
        <strain evidence="5">NBRC 105644</strain>
    </source>
</reference>
<dbReference type="Proteomes" id="UP000619260">
    <property type="component" value="Unassembled WGS sequence"/>
</dbReference>
<dbReference type="SUPFAM" id="SSF55073">
    <property type="entry name" value="Nucleotide cyclase"/>
    <property type="match status" value="1"/>
</dbReference>
<name>A0A8J4DPD7_9ACTN</name>
<dbReference type="InterPro" id="IPR011009">
    <property type="entry name" value="Kinase-like_dom_sf"/>
</dbReference>
<dbReference type="GO" id="GO:0004672">
    <property type="term" value="F:protein kinase activity"/>
    <property type="evidence" value="ECO:0007669"/>
    <property type="project" value="InterPro"/>
</dbReference>
<dbReference type="InterPro" id="IPR050469">
    <property type="entry name" value="Diguanylate_Cyclase"/>
</dbReference>
<dbReference type="EMBL" id="BOPF01000004">
    <property type="protein sequence ID" value="GIJ44533.1"/>
    <property type="molecule type" value="Genomic_DNA"/>
</dbReference>